<sequence>MAYAQTATLFFLTLVKEWEYLFLHAKIRHHLFSSCLENCKRPVQSITEVCGDFEDILTQIHTEPTTKTASFVNSVAMLMDERSPSNDFCPENDLRKITRKKACDFLSCMLHGKAGFCKTESFQQSRHGILHQAGFSNEFDCLHAQDFSTRRKYTFKRSRMASKRISLLTPSHAFHQSKNPYVSSAPLQIQRDSTCNISKLHDNNIQILNKGCLGPTQAIGEARKIHGNSCLNDPHRLCHNQTVSSNRPDSCPCGQKCVFHCKPQLGNAKQTLSEASIETLYIDSNVEDLPNIQFSMANEETAETCRQFEVFYKSKFSRSSPRGILHTSTESNKMESSLKTSPDISESARIRNVRPLVQCSKPQSQASLLPLMRPLSESFLQPPDHQLPLPPPPPPPLPPASSLLPSKPLVSSLLRPSPPGPPPPPPGSLSSCLSTPQSCKNSLESNTRERRPKMKQLVWDKIAGAMTAKTVWENTGLTSISMDVKELESLFAVNSNNPATENKINLSHRRKDTKIHVIDIKRAHNISIQLSSLRKPLAELCKAVIDVDLNYLSAEMLNVLHLTLPTKEDIYLLKEYKGDPLQLAEVEKYYLDIMKIPRPEMKIQVFIFKQQYGSISQKVQENLRLIELACQQMKDSKSFVKILEMVLAVGNHLNGDTLRGAAKGFKLNALLKLMDVKGCNKKTTLLHFVVTELMKVDEQVGNLSAEMYAVKLAANLTLDHIHTSLGELGQGISVVEKEILQVTAEICKELESGESFLQLIGPFLEFARLGTSTLKNTANVVFNKLQDVARYFGEPLHDERHTDLFHTMGEFLHMFDRVSKEIQEERIKRKKSSFGSQAATIKPQQVCVKSSLPVPGKECQDPVKMQDKIKESVGVAGGESSNVLFESVTATTSISQKTGVPESPAYDSDWSTGSS</sequence>
<proteinExistence type="predicted"/>
<dbReference type="EMBL" id="CM055110">
    <property type="protein sequence ID" value="KAJ7521699.1"/>
    <property type="molecule type" value="Genomic_DNA"/>
</dbReference>
<gene>
    <name evidence="1" type="ORF">O6H91_19G064400</name>
</gene>
<comment type="caution">
    <text evidence="1">The sequence shown here is derived from an EMBL/GenBank/DDBJ whole genome shotgun (WGS) entry which is preliminary data.</text>
</comment>
<dbReference type="Proteomes" id="UP001162992">
    <property type="component" value="Chromosome 19"/>
</dbReference>
<organism evidence="1 2">
    <name type="scientific">Diphasiastrum complanatum</name>
    <name type="common">Issler's clubmoss</name>
    <name type="synonym">Lycopodium complanatum</name>
    <dbReference type="NCBI Taxonomy" id="34168"/>
    <lineage>
        <taxon>Eukaryota</taxon>
        <taxon>Viridiplantae</taxon>
        <taxon>Streptophyta</taxon>
        <taxon>Embryophyta</taxon>
        <taxon>Tracheophyta</taxon>
        <taxon>Lycopodiopsida</taxon>
        <taxon>Lycopodiales</taxon>
        <taxon>Lycopodiaceae</taxon>
        <taxon>Lycopodioideae</taxon>
        <taxon>Diphasiastrum</taxon>
    </lineage>
</organism>
<evidence type="ECO:0000313" key="1">
    <source>
        <dbReference type="EMBL" id="KAJ7521699.1"/>
    </source>
</evidence>
<protein>
    <submittedName>
        <fullName evidence="1">Uncharacterized protein</fullName>
    </submittedName>
</protein>
<keyword evidence="2" id="KW-1185">Reference proteome</keyword>
<name>A0ACC2AW03_DIPCM</name>
<evidence type="ECO:0000313" key="2">
    <source>
        <dbReference type="Proteomes" id="UP001162992"/>
    </source>
</evidence>
<reference evidence="2" key="1">
    <citation type="journal article" date="2024" name="Proc. Natl. Acad. Sci. U.S.A.">
        <title>Extraordinary preservation of gene collinearity over three hundred million years revealed in homosporous lycophytes.</title>
        <authorList>
            <person name="Li C."/>
            <person name="Wickell D."/>
            <person name="Kuo L.Y."/>
            <person name="Chen X."/>
            <person name="Nie B."/>
            <person name="Liao X."/>
            <person name="Peng D."/>
            <person name="Ji J."/>
            <person name="Jenkins J."/>
            <person name="Williams M."/>
            <person name="Shu S."/>
            <person name="Plott C."/>
            <person name="Barry K."/>
            <person name="Rajasekar S."/>
            <person name="Grimwood J."/>
            <person name="Han X."/>
            <person name="Sun S."/>
            <person name="Hou Z."/>
            <person name="He W."/>
            <person name="Dai G."/>
            <person name="Sun C."/>
            <person name="Schmutz J."/>
            <person name="Leebens-Mack J.H."/>
            <person name="Li F.W."/>
            <person name="Wang L."/>
        </authorList>
    </citation>
    <scope>NUCLEOTIDE SEQUENCE [LARGE SCALE GENOMIC DNA]</scope>
    <source>
        <strain evidence="2">cv. PW_Plant_1</strain>
    </source>
</reference>
<accession>A0ACC2AW03</accession>